<dbReference type="GO" id="GO:0006631">
    <property type="term" value="P:fatty acid metabolic process"/>
    <property type="evidence" value="ECO:0007669"/>
    <property type="project" value="InterPro"/>
</dbReference>
<dbReference type="RefSeq" id="WP_013579588.1">
    <property type="nucleotide sequence ID" value="NC_015064.1"/>
</dbReference>
<evidence type="ECO:0000256" key="1">
    <source>
        <dbReference type="SAM" id="MobiDB-lite"/>
    </source>
</evidence>
<feature type="domain" description="3-hydroxyacyl-CoA dehydrogenase NAD binding" evidence="2">
    <location>
        <begin position="12"/>
        <end position="53"/>
    </location>
</feature>
<dbReference type="Gene3D" id="3.40.50.720">
    <property type="entry name" value="NAD(P)-binding Rossmann-like Domain"/>
    <property type="match status" value="2"/>
</dbReference>
<dbReference type="PANTHER" id="PTHR48075">
    <property type="entry name" value="3-HYDROXYACYL-COA DEHYDROGENASE FAMILY PROTEIN"/>
    <property type="match status" value="1"/>
</dbReference>
<dbReference type="STRING" id="1198114.AciX9_1202"/>
<dbReference type="OrthoDB" id="111083at2"/>
<evidence type="ECO:0000313" key="3">
    <source>
        <dbReference type="EMBL" id="ADW68265.1"/>
    </source>
</evidence>
<dbReference type="GO" id="GO:0016491">
    <property type="term" value="F:oxidoreductase activity"/>
    <property type="evidence" value="ECO:0007669"/>
    <property type="project" value="TreeGrafter"/>
</dbReference>
<dbReference type="InterPro" id="IPR036291">
    <property type="entry name" value="NAD(P)-bd_dom_sf"/>
</dbReference>
<dbReference type="InterPro" id="IPR006176">
    <property type="entry name" value="3-OHacyl-CoA_DH_NAD-bd"/>
</dbReference>
<dbReference type="EMBL" id="CP002480">
    <property type="protein sequence ID" value="ADW68265.1"/>
    <property type="molecule type" value="Genomic_DNA"/>
</dbReference>
<name>E8X4D8_GRATM</name>
<accession>E8X4D8</accession>
<dbReference type="PANTHER" id="PTHR48075:SF5">
    <property type="entry name" value="3-HYDROXYBUTYRYL-COA DEHYDROGENASE"/>
    <property type="match status" value="1"/>
</dbReference>
<gene>
    <name evidence="3" type="ordered locus">AciX9_1202</name>
</gene>
<evidence type="ECO:0000313" key="4">
    <source>
        <dbReference type="Proteomes" id="UP000000343"/>
    </source>
</evidence>
<organism evidence="4">
    <name type="scientific">Granulicella tundricola (strain ATCC BAA-1859 / DSM 23138 / MP5ACTX9)</name>
    <dbReference type="NCBI Taxonomy" id="1198114"/>
    <lineage>
        <taxon>Bacteria</taxon>
        <taxon>Pseudomonadati</taxon>
        <taxon>Acidobacteriota</taxon>
        <taxon>Terriglobia</taxon>
        <taxon>Terriglobales</taxon>
        <taxon>Acidobacteriaceae</taxon>
        <taxon>Granulicella</taxon>
    </lineage>
</organism>
<dbReference type="GO" id="GO:0070403">
    <property type="term" value="F:NAD+ binding"/>
    <property type="evidence" value="ECO:0007669"/>
    <property type="project" value="InterPro"/>
</dbReference>
<dbReference type="eggNOG" id="COG1250">
    <property type="taxonomic scope" value="Bacteria"/>
</dbReference>
<feature type="domain" description="3-hydroxyacyl-CoA dehydrogenase NAD binding" evidence="2">
    <location>
        <begin position="61"/>
        <end position="162"/>
    </location>
</feature>
<dbReference type="Pfam" id="PF02737">
    <property type="entry name" value="3HCDH_N"/>
    <property type="match status" value="2"/>
</dbReference>
<feature type="region of interest" description="Disordered" evidence="1">
    <location>
        <begin position="165"/>
        <end position="186"/>
    </location>
</feature>
<reference evidence="4" key="1">
    <citation type="submission" date="2011-01" db="EMBL/GenBank/DDBJ databases">
        <title>Complete sequence of chromosome of Acidobacterium sp. MP5ACTX9.</title>
        <authorList>
            <consortium name="US DOE Joint Genome Institute"/>
            <person name="Lucas S."/>
            <person name="Copeland A."/>
            <person name="Lapidus A."/>
            <person name="Cheng J.-F."/>
            <person name="Goodwin L."/>
            <person name="Pitluck S."/>
            <person name="Teshima H."/>
            <person name="Detter J.C."/>
            <person name="Han C."/>
            <person name="Tapia R."/>
            <person name="Land M."/>
            <person name="Hauser L."/>
            <person name="Kyrpides N."/>
            <person name="Ivanova N."/>
            <person name="Ovchinnikova G."/>
            <person name="Pagani I."/>
            <person name="Rawat S.R."/>
            <person name="Mannisto M."/>
            <person name="Haggblom M.M."/>
            <person name="Woyke T."/>
        </authorList>
    </citation>
    <scope>NUCLEOTIDE SEQUENCE [LARGE SCALE GENOMIC DNA]</scope>
    <source>
        <strain evidence="4">MP5ACTX9</strain>
    </source>
</reference>
<dbReference type="AlphaFoldDB" id="E8X4D8"/>
<dbReference type="Proteomes" id="UP000000343">
    <property type="component" value="Chromosome"/>
</dbReference>
<keyword evidence="4" id="KW-1185">Reference proteome</keyword>
<dbReference type="PaxDb" id="1198114-AciX9_1202"/>
<dbReference type="SUPFAM" id="SSF51735">
    <property type="entry name" value="NAD(P)-binding Rossmann-fold domains"/>
    <property type="match status" value="1"/>
</dbReference>
<proteinExistence type="predicted"/>
<dbReference type="KEGG" id="acm:AciX9_1202"/>
<evidence type="ECO:0000259" key="2">
    <source>
        <dbReference type="Pfam" id="PF02737"/>
    </source>
</evidence>
<dbReference type="HOGENOM" id="CLU_1618204_0_0_0"/>
<sequence length="186" mass="19888">MTAPEISPSKIKVAIIGAGTSGRHFALACATAGFSVVLEDVMPAKLRHAESDFSSLGLTVGLALTIEDAVREADIAVDFVPDDLESKLEIYSMLDRMAPPKTILCTPSQVLSITDLASCTYRPDRCIMFRGDPIPASPVRLLLAAATSPATQALAHRLFTTLGHPVHPEPDPDLPQLLKNMNTSKL</sequence>
<protein>
    <submittedName>
        <fullName evidence="3">3-hydroxyacyl-CoA dehydrogenase NAD-binding protein</fullName>
    </submittedName>
</protein>